<dbReference type="OrthoDB" id="9802498at2"/>
<dbReference type="PANTHER" id="PTHR30055">
    <property type="entry name" value="HTH-TYPE TRANSCRIPTIONAL REGULATOR RUTR"/>
    <property type="match status" value="1"/>
</dbReference>
<keyword evidence="3" id="KW-0804">Transcription</keyword>
<dbReference type="PROSITE" id="PS50977">
    <property type="entry name" value="HTH_TETR_2"/>
    <property type="match status" value="1"/>
</dbReference>
<sequence>MSGSETRQRIVDAALACFLDQGVRHTTVEQVRRAARVSSGSFFHHFRTKEDVAEAVYLQGLEAHHAELLEELGPDRELRDGVEGVVHRDLAWSAAQPRLASFLLSPIGWSPPRRNPRITAASRAFFTAVADWLRPRGWTGSPSLDVVVSIWIGPAHEHTRFLLAGGETGEEAAATLAFAAWRGLEPLMSPSHRMES</sequence>
<evidence type="ECO:0000256" key="3">
    <source>
        <dbReference type="ARBA" id="ARBA00023163"/>
    </source>
</evidence>
<protein>
    <submittedName>
        <fullName evidence="6">TetR/AcrR family transcriptional regulator</fullName>
    </submittedName>
</protein>
<evidence type="ECO:0000313" key="7">
    <source>
        <dbReference type="Proteomes" id="UP000297948"/>
    </source>
</evidence>
<keyword evidence="7" id="KW-1185">Reference proteome</keyword>
<evidence type="ECO:0000259" key="5">
    <source>
        <dbReference type="PROSITE" id="PS50977"/>
    </source>
</evidence>
<comment type="caution">
    <text evidence="6">The sequence shown here is derived from an EMBL/GenBank/DDBJ whole genome shotgun (WGS) entry which is preliminary data.</text>
</comment>
<feature type="domain" description="HTH tetR-type" evidence="5">
    <location>
        <begin position="4"/>
        <end position="64"/>
    </location>
</feature>
<evidence type="ECO:0000313" key="6">
    <source>
        <dbReference type="EMBL" id="TGB15600.1"/>
    </source>
</evidence>
<dbReference type="EMBL" id="SRID01000036">
    <property type="protein sequence ID" value="TGB15600.1"/>
    <property type="molecule type" value="Genomic_DNA"/>
</dbReference>
<dbReference type="PRINTS" id="PR00455">
    <property type="entry name" value="HTHTETR"/>
</dbReference>
<dbReference type="SUPFAM" id="SSF46689">
    <property type="entry name" value="Homeodomain-like"/>
    <property type="match status" value="1"/>
</dbReference>
<dbReference type="InterPro" id="IPR050109">
    <property type="entry name" value="HTH-type_TetR-like_transc_reg"/>
</dbReference>
<dbReference type="InterPro" id="IPR036271">
    <property type="entry name" value="Tet_transcr_reg_TetR-rel_C_sf"/>
</dbReference>
<dbReference type="InterPro" id="IPR009057">
    <property type="entry name" value="Homeodomain-like_sf"/>
</dbReference>
<keyword evidence="2 4" id="KW-0238">DNA-binding</keyword>
<dbReference type="PROSITE" id="PS01081">
    <property type="entry name" value="HTH_TETR_1"/>
    <property type="match status" value="1"/>
</dbReference>
<dbReference type="GO" id="GO:0000976">
    <property type="term" value="F:transcription cis-regulatory region binding"/>
    <property type="evidence" value="ECO:0007669"/>
    <property type="project" value="TreeGrafter"/>
</dbReference>
<gene>
    <name evidence="6" type="ORF">E4099_06460</name>
</gene>
<name>A0A4Z0HCH7_9ACTN</name>
<evidence type="ECO:0000256" key="1">
    <source>
        <dbReference type="ARBA" id="ARBA00023015"/>
    </source>
</evidence>
<dbReference type="RefSeq" id="WP_135337974.1">
    <property type="nucleotide sequence ID" value="NZ_SRID01000036.1"/>
</dbReference>
<reference evidence="6 7" key="1">
    <citation type="submission" date="2019-03" db="EMBL/GenBank/DDBJ databases">
        <authorList>
            <person name="Gonzalez-Pimentel J.L."/>
        </authorList>
    </citation>
    <scope>NUCLEOTIDE SEQUENCE [LARGE SCALE GENOMIC DNA]</scope>
    <source>
        <strain evidence="6 7">JCM 31289</strain>
    </source>
</reference>
<evidence type="ECO:0000256" key="2">
    <source>
        <dbReference type="ARBA" id="ARBA00023125"/>
    </source>
</evidence>
<feature type="DNA-binding region" description="H-T-H motif" evidence="4">
    <location>
        <begin position="27"/>
        <end position="46"/>
    </location>
</feature>
<dbReference type="Pfam" id="PF00440">
    <property type="entry name" value="TetR_N"/>
    <property type="match status" value="1"/>
</dbReference>
<dbReference type="SUPFAM" id="SSF48498">
    <property type="entry name" value="Tetracyclin repressor-like, C-terminal domain"/>
    <property type="match status" value="1"/>
</dbReference>
<dbReference type="Proteomes" id="UP000297948">
    <property type="component" value="Unassembled WGS sequence"/>
</dbReference>
<evidence type="ECO:0000256" key="4">
    <source>
        <dbReference type="PROSITE-ProRule" id="PRU00335"/>
    </source>
</evidence>
<dbReference type="PANTHER" id="PTHR30055:SF234">
    <property type="entry name" value="HTH-TYPE TRANSCRIPTIONAL REGULATOR BETI"/>
    <property type="match status" value="1"/>
</dbReference>
<dbReference type="Gene3D" id="1.10.357.10">
    <property type="entry name" value="Tetracycline Repressor, domain 2"/>
    <property type="match status" value="1"/>
</dbReference>
<keyword evidence="1" id="KW-0805">Transcription regulation</keyword>
<dbReference type="AlphaFoldDB" id="A0A4Z0HCH7"/>
<accession>A0A4Z0HCH7</accession>
<dbReference type="GO" id="GO:0003700">
    <property type="term" value="F:DNA-binding transcription factor activity"/>
    <property type="evidence" value="ECO:0007669"/>
    <property type="project" value="TreeGrafter"/>
</dbReference>
<organism evidence="6 7">
    <name type="scientific">Streptomyces palmae</name>
    <dbReference type="NCBI Taxonomy" id="1701085"/>
    <lineage>
        <taxon>Bacteria</taxon>
        <taxon>Bacillati</taxon>
        <taxon>Actinomycetota</taxon>
        <taxon>Actinomycetes</taxon>
        <taxon>Kitasatosporales</taxon>
        <taxon>Streptomycetaceae</taxon>
        <taxon>Streptomyces</taxon>
    </lineage>
</organism>
<dbReference type="InterPro" id="IPR023772">
    <property type="entry name" value="DNA-bd_HTH_TetR-type_CS"/>
</dbReference>
<proteinExistence type="predicted"/>
<dbReference type="InterPro" id="IPR001647">
    <property type="entry name" value="HTH_TetR"/>
</dbReference>